<evidence type="ECO:0000256" key="4">
    <source>
        <dbReference type="SAM" id="MobiDB-lite"/>
    </source>
</evidence>
<feature type="compositionally biased region" description="Low complexity" evidence="4">
    <location>
        <begin position="156"/>
        <end position="174"/>
    </location>
</feature>
<feature type="region of interest" description="Disordered" evidence="4">
    <location>
        <begin position="96"/>
        <end position="174"/>
    </location>
</feature>
<evidence type="ECO:0000313" key="6">
    <source>
        <dbReference type="EMBL" id="MEV8466084.1"/>
    </source>
</evidence>
<feature type="compositionally biased region" description="Polar residues" evidence="4">
    <location>
        <begin position="144"/>
        <end position="155"/>
    </location>
</feature>
<organism evidence="6 7">
    <name type="scientific">Meridianimarinicoccus marinus</name>
    <dbReference type="NCBI Taxonomy" id="3231483"/>
    <lineage>
        <taxon>Bacteria</taxon>
        <taxon>Pseudomonadati</taxon>
        <taxon>Pseudomonadota</taxon>
        <taxon>Alphaproteobacteria</taxon>
        <taxon>Rhodobacterales</taxon>
        <taxon>Paracoccaceae</taxon>
        <taxon>Meridianimarinicoccus</taxon>
    </lineage>
</organism>
<keyword evidence="3" id="KW-0378">Hydrolase</keyword>
<dbReference type="Proteomes" id="UP001553161">
    <property type="component" value="Unassembled WGS sequence"/>
</dbReference>
<feature type="domain" description="Prohead serine protease" evidence="5">
    <location>
        <begin position="19"/>
        <end position="101"/>
    </location>
</feature>
<name>A0ABV3L3D3_9RHOB</name>
<protein>
    <submittedName>
        <fullName evidence="6">HK97 family phage prohead protease</fullName>
    </submittedName>
</protein>
<evidence type="ECO:0000256" key="2">
    <source>
        <dbReference type="ARBA" id="ARBA00022670"/>
    </source>
</evidence>
<evidence type="ECO:0000256" key="1">
    <source>
        <dbReference type="ARBA" id="ARBA00022612"/>
    </source>
</evidence>
<gene>
    <name evidence="6" type="ORF">AB0T83_04700</name>
</gene>
<sequence>MIGGPVLDGHRSGTTSDQLGVVEKAEIRPEGLWVQLRFRSSEAAQQVTADISDGTLRALSVGYTVSEWLDGREGKNRTRTAKKWTLLEVSIVTMPADPGAHFRNGDGPMSQQEQITEQQDQGDVMTRAQMNAEKRRSLRRSPKGASSSTAPSRNLPSFTASTPSARSSASRARR</sequence>
<evidence type="ECO:0000259" key="5">
    <source>
        <dbReference type="Pfam" id="PF04586"/>
    </source>
</evidence>
<keyword evidence="2 6" id="KW-0645">Protease</keyword>
<reference evidence="6 7" key="1">
    <citation type="submission" date="2024-07" db="EMBL/GenBank/DDBJ databases">
        <authorList>
            <person name="Kang M."/>
        </authorList>
    </citation>
    <scope>NUCLEOTIDE SEQUENCE [LARGE SCALE GENOMIC DNA]</scope>
    <source>
        <strain evidence="6 7">DFM31</strain>
    </source>
</reference>
<dbReference type="InterPro" id="IPR054613">
    <property type="entry name" value="Peptidase_S78_dom"/>
</dbReference>
<proteinExistence type="predicted"/>
<accession>A0ABV3L3D3</accession>
<keyword evidence="7" id="KW-1185">Reference proteome</keyword>
<dbReference type="GO" id="GO:0008233">
    <property type="term" value="F:peptidase activity"/>
    <property type="evidence" value="ECO:0007669"/>
    <property type="project" value="UniProtKB-KW"/>
</dbReference>
<evidence type="ECO:0000256" key="3">
    <source>
        <dbReference type="ARBA" id="ARBA00022801"/>
    </source>
</evidence>
<evidence type="ECO:0000313" key="7">
    <source>
        <dbReference type="Proteomes" id="UP001553161"/>
    </source>
</evidence>
<feature type="compositionally biased region" description="Low complexity" evidence="4">
    <location>
        <begin position="111"/>
        <end position="121"/>
    </location>
</feature>
<dbReference type="GO" id="GO:0006508">
    <property type="term" value="P:proteolysis"/>
    <property type="evidence" value="ECO:0007669"/>
    <property type="project" value="UniProtKB-KW"/>
</dbReference>
<dbReference type="RefSeq" id="WP_366191919.1">
    <property type="nucleotide sequence ID" value="NZ_JBFBVU010000003.1"/>
</dbReference>
<comment type="caution">
    <text evidence="6">The sequence shown here is derived from an EMBL/GenBank/DDBJ whole genome shotgun (WGS) entry which is preliminary data.</text>
</comment>
<dbReference type="EMBL" id="JBFBVU010000003">
    <property type="protein sequence ID" value="MEV8466084.1"/>
    <property type="molecule type" value="Genomic_DNA"/>
</dbReference>
<dbReference type="Pfam" id="PF04586">
    <property type="entry name" value="Peptidase_S78"/>
    <property type="match status" value="1"/>
</dbReference>
<keyword evidence="1" id="KW-1188">Viral release from host cell</keyword>